<keyword evidence="13" id="KW-1185">Reference proteome</keyword>
<evidence type="ECO:0000313" key="12">
    <source>
        <dbReference type="EMBL" id="SFO05268.1"/>
    </source>
</evidence>
<keyword evidence="7" id="KW-0862">Zinc</keyword>
<dbReference type="PANTHER" id="PTHR12589">
    <property type="entry name" value="PYRUVOYL TETRAHYDROBIOPTERIN SYNTHASE"/>
    <property type="match status" value="1"/>
</dbReference>
<dbReference type="Proteomes" id="UP000199614">
    <property type="component" value="Unassembled WGS sequence"/>
</dbReference>
<comment type="cofactor">
    <cofactor evidence="1">
        <name>Zn(2+)</name>
        <dbReference type="ChEBI" id="CHEBI:29105"/>
    </cofactor>
</comment>
<evidence type="ECO:0000256" key="4">
    <source>
        <dbReference type="ARBA" id="ARBA00012982"/>
    </source>
</evidence>
<evidence type="ECO:0000256" key="2">
    <source>
        <dbReference type="ARBA" id="ARBA00005061"/>
    </source>
</evidence>
<comment type="similarity">
    <text evidence="3">Belongs to the PTPS family. QueD subfamily.</text>
</comment>
<evidence type="ECO:0000313" key="13">
    <source>
        <dbReference type="Proteomes" id="UP000199614"/>
    </source>
</evidence>
<dbReference type="GO" id="GO:0046872">
    <property type="term" value="F:metal ion binding"/>
    <property type="evidence" value="ECO:0007669"/>
    <property type="project" value="UniProtKB-KW"/>
</dbReference>
<dbReference type="FunFam" id="3.30.479.10:FF:000005">
    <property type="entry name" value="6-pyruvoyl tetrahydropterin synthase"/>
    <property type="match status" value="1"/>
</dbReference>
<dbReference type="PANTHER" id="PTHR12589:SF7">
    <property type="entry name" value="6-PYRUVOYL TETRAHYDROBIOPTERIN SYNTHASE"/>
    <property type="match status" value="1"/>
</dbReference>
<evidence type="ECO:0000256" key="5">
    <source>
        <dbReference type="ARBA" id="ARBA00018141"/>
    </source>
</evidence>
<dbReference type="EC" id="4.1.2.50" evidence="4"/>
<evidence type="ECO:0000256" key="7">
    <source>
        <dbReference type="ARBA" id="ARBA00022833"/>
    </source>
</evidence>
<keyword evidence="8" id="KW-0456">Lyase</keyword>
<evidence type="ECO:0000256" key="3">
    <source>
        <dbReference type="ARBA" id="ARBA00008900"/>
    </source>
</evidence>
<organism evidence="12 13">
    <name type="scientific">Pseudonocardia ammonioxydans</name>
    <dbReference type="NCBI Taxonomy" id="260086"/>
    <lineage>
        <taxon>Bacteria</taxon>
        <taxon>Bacillati</taxon>
        <taxon>Actinomycetota</taxon>
        <taxon>Actinomycetes</taxon>
        <taxon>Pseudonocardiales</taxon>
        <taxon>Pseudonocardiaceae</taxon>
        <taxon>Pseudonocardia</taxon>
    </lineage>
</organism>
<protein>
    <recommendedName>
        <fullName evidence="5">6-carboxy-5,6,7,8-tetrahydropterin synthase</fullName>
        <ecNumber evidence="4">4.1.2.50</ecNumber>
    </recommendedName>
    <alternativeName>
        <fullName evidence="9">Queuosine biosynthesis protein QueD</fullName>
    </alternativeName>
</protein>
<dbReference type="SUPFAM" id="SSF55620">
    <property type="entry name" value="Tetrahydrobiopterin biosynthesis enzymes-like"/>
    <property type="match status" value="1"/>
</dbReference>
<feature type="compositionally biased region" description="Low complexity" evidence="11">
    <location>
        <begin position="1"/>
        <end position="17"/>
    </location>
</feature>
<dbReference type="AlphaFoldDB" id="A0A1I5E1B7"/>
<dbReference type="EMBL" id="FOUY01000028">
    <property type="protein sequence ID" value="SFO05268.1"/>
    <property type="molecule type" value="Genomic_DNA"/>
</dbReference>
<proteinExistence type="inferred from homology"/>
<evidence type="ECO:0000256" key="10">
    <source>
        <dbReference type="ARBA" id="ARBA00048807"/>
    </source>
</evidence>
<comment type="catalytic activity">
    <reaction evidence="10">
        <text>7,8-dihydroneopterin 3'-triphosphate + H2O = 6-carboxy-5,6,7,8-tetrahydropterin + triphosphate + acetaldehyde + 2 H(+)</text>
        <dbReference type="Rhea" id="RHEA:27966"/>
        <dbReference type="ChEBI" id="CHEBI:15343"/>
        <dbReference type="ChEBI" id="CHEBI:15377"/>
        <dbReference type="ChEBI" id="CHEBI:15378"/>
        <dbReference type="ChEBI" id="CHEBI:18036"/>
        <dbReference type="ChEBI" id="CHEBI:58462"/>
        <dbReference type="ChEBI" id="CHEBI:61032"/>
        <dbReference type="EC" id="4.1.2.50"/>
    </reaction>
</comment>
<evidence type="ECO:0000256" key="8">
    <source>
        <dbReference type="ARBA" id="ARBA00023239"/>
    </source>
</evidence>
<dbReference type="InterPro" id="IPR038418">
    <property type="entry name" value="6-PTP_synth/QueD_sf"/>
</dbReference>
<dbReference type="UniPathway" id="UPA00391"/>
<dbReference type="InterPro" id="IPR007115">
    <property type="entry name" value="6-PTP_synth/QueD"/>
</dbReference>
<dbReference type="STRING" id="260086.SAMN05216207_102862"/>
<dbReference type="Gene3D" id="3.30.479.10">
    <property type="entry name" value="6-pyruvoyl tetrahydropterin synthase/QueD"/>
    <property type="match status" value="1"/>
</dbReference>
<evidence type="ECO:0000256" key="9">
    <source>
        <dbReference type="ARBA" id="ARBA00031449"/>
    </source>
</evidence>
<reference evidence="12 13" key="1">
    <citation type="submission" date="2016-10" db="EMBL/GenBank/DDBJ databases">
        <authorList>
            <person name="de Groot N.N."/>
        </authorList>
    </citation>
    <scope>NUCLEOTIDE SEQUENCE [LARGE SCALE GENOMIC DNA]</scope>
    <source>
        <strain evidence="12 13">CGMCC 4.1877</strain>
    </source>
</reference>
<accession>A0A1I5E1B7</accession>
<gene>
    <name evidence="12" type="ORF">SAMN05216207_102862</name>
</gene>
<comment type="pathway">
    <text evidence="2">Purine metabolism; 7-cyano-7-deazaguanine biosynthesis.</text>
</comment>
<evidence type="ECO:0000256" key="1">
    <source>
        <dbReference type="ARBA" id="ARBA00001947"/>
    </source>
</evidence>
<evidence type="ECO:0000256" key="6">
    <source>
        <dbReference type="ARBA" id="ARBA00022723"/>
    </source>
</evidence>
<feature type="region of interest" description="Disordered" evidence="11">
    <location>
        <begin position="1"/>
        <end position="23"/>
    </location>
</feature>
<dbReference type="GO" id="GO:0070497">
    <property type="term" value="F:6-carboxytetrahydropterin synthase activity"/>
    <property type="evidence" value="ECO:0007669"/>
    <property type="project" value="UniProtKB-EC"/>
</dbReference>
<sequence length="159" mass="16840">MNRAGSASVSGTGSSDSLHPSGPRESALFSITVRDHVMIAHSLRGEVFGPAQQRHGATYLVDATFRRRELDADGIVVDIALATAQLSATLADLNHRDLDEHPEFAGLNTTTEFLARTIADRLAERIAAGALGPGAAGLTGLAVTLHESHVAWASYEREL</sequence>
<dbReference type="Pfam" id="PF01242">
    <property type="entry name" value="PTPS"/>
    <property type="match status" value="1"/>
</dbReference>
<keyword evidence="6" id="KW-0479">Metal-binding</keyword>
<evidence type="ECO:0000256" key="11">
    <source>
        <dbReference type="SAM" id="MobiDB-lite"/>
    </source>
</evidence>
<name>A0A1I5E1B7_PSUAM</name>